<dbReference type="RefSeq" id="WP_170139757.1">
    <property type="nucleotide sequence ID" value="NZ_QKZS01000030.1"/>
</dbReference>
<sequence length="283" mass="30332">MADTTIAFDFGGTKIDIRRMRPDGSFAFSSRAATADLGPGRPGFLDAALELIARHVSDQDRKIGLSWNAPVHEGRLTQSSLLGGRVEVDLAGQLAQRFSQQVQVESDVHAMALGERRFGIGAGESSFVVINMGSGSGIAYHDSSLMRGATGGAGLVSQERFYVAEIDEWLIMDNLLSGRGVTLLYQRLTGQTRAAVDLHSLAATDPAARKVFQLIGLYLGQFIVKLARILNPQCFVLCGSVARASPLFIDITRDIVRSEIEPACQPTAILPSELEAAACLGLL</sequence>
<name>A0A2W7RAT9_9RHOB</name>
<dbReference type="SUPFAM" id="SSF53067">
    <property type="entry name" value="Actin-like ATPase domain"/>
    <property type="match status" value="1"/>
</dbReference>
<gene>
    <name evidence="1" type="ORF">LX76_04430</name>
</gene>
<dbReference type="EMBL" id="QKZS01000030">
    <property type="protein sequence ID" value="PZX47735.1"/>
    <property type="molecule type" value="Genomic_DNA"/>
</dbReference>
<organism evidence="1 2">
    <name type="scientific">Cereibacter changlensis</name>
    <dbReference type="NCBI Taxonomy" id="402884"/>
    <lineage>
        <taxon>Bacteria</taxon>
        <taxon>Pseudomonadati</taxon>
        <taxon>Pseudomonadota</taxon>
        <taxon>Alphaproteobacteria</taxon>
        <taxon>Rhodobacterales</taxon>
        <taxon>Paracoccaceae</taxon>
        <taxon>Cereibacter</taxon>
    </lineage>
</organism>
<proteinExistence type="predicted"/>
<dbReference type="CDD" id="cd23763">
    <property type="entry name" value="ASKHA_ATPase_ROK"/>
    <property type="match status" value="1"/>
</dbReference>
<accession>A0A2W7RAT9</accession>
<dbReference type="Pfam" id="PF00480">
    <property type="entry name" value="ROK"/>
    <property type="match status" value="2"/>
</dbReference>
<dbReference type="Gene3D" id="3.30.420.40">
    <property type="match status" value="2"/>
</dbReference>
<protein>
    <submittedName>
        <fullName evidence="1">Putative NBD/HSP70 family sugar kinase</fullName>
    </submittedName>
</protein>
<comment type="caution">
    <text evidence="1">The sequence shown here is derived from an EMBL/GenBank/DDBJ whole genome shotgun (WGS) entry which is preliminary data.</text>
</comment>
<dbReference type="InterPro" id="IPR000600">
    <property type="entry name" value="ROK"/>
</dbReference>
<dbReference type="InterPro" id="IPR043129">
    <property type="entry name" value="ATPase_NBD"/>
</dbReference>
<keyword evidence="1" id="KW-0418">Kinase</keyword>
<dbReference type="PANTHER" id="PTHR18964:SF173">
    <property type="entry name" value="GLUCOKINASE"/>
    <property type="match status" value="1"/>
</dbReference>
<dbReference type="Proteomes" id="UP000249538">
    <property type="component" value="Unassembled WGS sequence"/>
</dbReference>
<dbReference type="AlphaFoldDB" id="A0A2W7RAT9"/>
<evidence type="ECO:0000313" key="2">
    <source>
        <dbReference type="Proteomes" id="UP000249538"/>
    </source>
</evidence>
<keyword evidence="1" id="KW-0808">Transferase</keyword>
<evidence type="ECO:0000313" key="1">
    <source>
        <dbReference type="EMBL" id="PZX47735.1"/>
    </source>
</evidence>
<dbReference type="PANTHER" id="PTHR18964">
    <property type="entry name" value="ROK (REPRESSOR, ORF, KINASE) FAMILY"/>
    <property type="match status" value="1"/>
</dbReference>
<dbReference type="GO" id="GO:0016301">
    <property type="term" value="F:kinase activity"/>
    <property type="evidence" value="ECO:0007669"/>
    <property type="project" value="UniProtKB-KW"/>
</dbReference>
<reference evidence="1 2" key="1">
    <citation type="submission" date="2018-06" db="EMBL/GenBank/DDBJ databases">
        <title>Genomic Encyclopedia of Archaeal and Bacterial Type Strains, Phase II (KMG-II): from individual species to whole genera.</title>
        <authorList>
            <person name="Goeker M."/>
        </authorList>
    </citation>
    <scope>NUCLEOTIDE SEQUENCE [LARGE SCALE GENOMIC DNA]</scope>
    <source>
        <strain evidence="1 2">DSM 18774</strain>
    </source>
</reference>